<evidence type="ECO:0000256" key="6">
    <source>
        <dbReference type="SAM" id="Phobius"/>
    </source>
</evidence>
<sequence>MNPSVTLGAMLWGKMSIALGLAYVIAQCVGAIAGYGILMAVAPVDLVPDGICTTQPHAQHTMLQAVAVEVILTAALNFLNCAVWDPSNEKSLESVSLKFGFTIAGLSLAGGPLTGASMNPARSLGPALWTGTWDSLWVYWIGPLLGGSLSAIFYKYVWLDNGEKESVLE</sequence>
<protein>
    <submittedName>
        <fullName evidence="7">Uncharacterized protein</fullName>
    </submittedName>
</protein>
<dbReference type="InterPro" id="IPR034294">
    <property type="entry name" value="Aquaporin_transptr"/>
</dbReference>
<evidence type="ECO:0000256" key="4">
    <source>
        <dbReference type="ARBA" id="ARBA00023136"/>
    </source>
</evidence>
<dbReference type="SUPFAM" id="SSF81338">
    <property type="entry name" value="Aquaporin-like"/>
    <property type="match status" value="1"/>
</dbReference>
<feature type="transmembrane region" description="Helical" evidence="6">
    <location>
        <begin position="21"/>
        <end position="42"/>
    </location>
</feature>
<keyword evidence="4 6" id="KW-0472">Membrane</keyword>
<evidence type="ECO:0000256" key="3">
    <source>
        <dbReference type="ARBA" id="ARBA00022989"/>
    </source>
</evidence>
<keyword evidence="8" id="KW-1185">Reference proteome</keyword>
<feature type="transmembrane region" description="Helical" evidence="6">
    <location>
        <begin position="95"/>
        <end position="116"/>
    </location>
</feature>
<comment type="similarity">
    <text evidence="5">Belongs to the MIP/aquaporin (TC 1.A.8) family.</text>
</comment>
<evidence type="ECO:0000313" key="7">
    <source>
        <dbReference type="EMBL" id="CAH2071325.1"/>
    </source>
</evidence>
<dbReference type="EMBL" id="OW152818">
    <property type="protein sequence ID" value="CAH2071325.1"/>
    <property type="molecule type" value="Genomic_DNA"/>
</dbReference>
<feature type="transmembrane region" description="Helical" evidence="6">
    <location>
        <begin position="62"/>
        <end position="83"/>
    </location>
</feature>
<evidence type="ECO:0000256" key="1">
    <source>
        <dbReference type="ARBA" id="ARBA00004141"/>
    </source>
</evidence>
<keyword evidence="5" id="KW-0813">Transport</keyword>
<feature type="non-terminal residue" evidence="7">
    <location>
        <position position="169"/>
    </location>
</feature>
<dbReference type="Gene3D" id="1.20.1080.10">
    <property type="entry name" value="Glycerol uptake facilitator protein"/>
    <property type="match status" value="1"/>
</dbReference>
<gene>
    <name evidence="7" type="ORF">IPOD504_LOCUS15076</name>
</gene>
<keyword evidence="3 6" id="KW-1133">Transmembrane helix</keyword>
<dbReference type="InterPro" id="IPR023271">
    <property type="entry name" value="Aquaporin-like"/>
</dbReference>
<reference evidence="7" key="1">
    <citation type="submission" date="2022-03" db="EMBL/GenBank/DDBJ databases">
        <authorList>
            <person name="Martin H S."/>
        </authorList>
    </citation>
    <scope>NUCLEOTIDE SEQUENCE</scope>
</reference>
<comment type="subcellular location">
    <subcellularLocation>
        <location evidence="1">Membrane</location>
        <topology evidence="1">Multi-pass membrane protein</topology>
    </subcellularLocation>
</comment>
<dbReference type="PRINTS" id="PR00783">
    <property type="entry name" value="MINTRINSICP"/>
</dbReference>
<keyword evidence="2 5" id="KW-0812">Transmembrane</keyword>
<dbReference type="PANTHER" id="PTHR19139">
    <property type="entry name" value="AQUAPORIN TRANSPORTER"/>
    <property type="match status" value="1"/>
</dbReference>
<accession>A0ABN8IYK8</accession>
<organism evidence="7 8">
    <name type="scientific">Iphiclides podalirius</name>
    <name type="common">scarce swallowtail</name>
    <dbReference type="NCBI Taxonomy" id="110791"/>
    <lineage>
        <taxon>Eukaryota</taxon>
        <taxon>Metazoa</taxon>
        <taxon>Ecdysozoa</taxon>
        <taxon>Arthropoda</taxon>
        <taxon>Hexapoda</taxon>
        <taxon>Insecta</taxon>
        <taxon>Pterygota</taxon>
        <taxon>Neoptera</taxon>
        <taxon>Endopterygota</taxon>
        <taxon>Lepidoptera</taxon>
        <taxon>Glossata</taxon>
        <taxon>Ditrysia</taxon>
        <taxon>Papilionoidea</taxon>
        <taxon>Papilionidae</taxon>
        <taxon>Papilioninae</taxon>
        <taxon>Iphiclides</taxon>
    </lineage>
</organism>
<evidence type="ECO:0000256" key="5">
    <source>
        <dbReference type="RuleBase" id="RU000477"/>
    </source>
</evidence>
<dbReference type="PANTHER" id="PTHR19139:SF270">
    <property type="entry name" value="ENTOMOGLYCEROPORIN 1-RELATED"/>
    <property type="match status" value="1"/>
</dbReference>
<feature type="transmembrane region" description="Helical" evidence="6">
    <location>
        <begin position="136"/>
        <end position="154"/>
    </location>
</feature>
<dbReference type="Proteomes" id="UP000837857">
    <property type="component" value="Chromosome 6"/>
</dbReference>
<dbReference type="InterPro" id="IPR000425">
    <property type="entry name" value="MIP"/>
</dbReference>
<proteinExistence type="inferred from homology"/>
<evidence type="ECO:0000313" key="8">
    <source>
        <dbReference type="Proteomes" id="UP000837857"/>
    </source>
</evidence>
<evidence type="ECO:0000256" key="2">
    <source>
        <dbReference type="ARBA" id="ARBA00022692"/>
    </source>
</evidence>
<dbReference type="Pfam" id="PF00230">
    <property type="entry name" value="MIP"/>
    <property type="match status" value="1"/>
</dbReference>
<name>A0ABN8IYK8_9NEOP</name>